<evidence type="ECO:0000313" key="2">
    <source>
        <dbReference type="EMBL" id="KAH7363095.1"/>
    </source>
</evidence>
<proteinExistence type="predicted"/>
<dbReference type="Proteomes" id="UP000813385">
    <property type="component" value="Unassembled WGS sequence"/>
</dbReference>
<organism evidence="2 3">
    <name type="scientific">Plectosphaerella cucumerina</name>
    <dbReference type="NCBI Taxonomy" id="40658"/>
    <lineage>
        <taxon>Eukaryota</taxon>
        <taxon>Fungi</taxon>
        <taxon>Dikarya</taxon>
        <taxon>Ascomycota</taxon>
        <taxon>Pezizomycotina</taxon>
        <taxon>Sordariomycetes</taxon>
        <taxon>Hypocreomycetidae</taxon>
        <taxon>Glomerellales</taxon>
        <taxon>Plectosphaerellaceae</taxon>
        <taxon>Plectosphaerella</taxon>
    </lineage>
</organism>
<accession>A0A8K0TGB4</accession>
<comment type="caution">
    <text evidence="2">The sequence shown here is derived from an EMBL/GenBank/DDBJ whole genome shotgun (WGS) entry which is preliminary data.</text>
</comment>
<dbReference type="EMBL" id="JAGPXD010000003">
    <property type="protein sequence ID" value="KAH7363095.1"/>
    <property type="molecule type" value="Genomic_DNA"/>
</dbReference>
<protein>
    <submittedName>
        <fullName evidence="2">Uncharacterized protein</fullName>
    </submittedName>
</protein>
<dbReference type="AlphaFoldDB" id="A0A8K0TGB4"/>
<evidence type="ECO:0000256" key="1">
    <source>
        <dbReference type="SAM" id="MobiDB-lite"/>
    </source>
</evidence>
<feature type="region of interest" description="Disordered" evidence="1">
    <location>
        <begin position="49"/>
        <end position="80"/>
    </location>
</feature>
<reference evidence="2" key="1">
    <citation type="journal article" date="2021" name="Nat. Commun.">
        <title>Genetic determinants of endophytism in the Arabidopsis root mycobiome.</title>
        <authorList>
            <person name="Mesny F."/>
            <person name="Miyauchi S."/>
            <person name="Thiergart T."/>
            <person name="Pickel B."/>
            <person name="Atanasova L."/>
            <person name="Karlsson M."/>
            <person name="Huettel B."/>
            <person name="Barry K.W."/>
            <person name="Haridas S."/>
            <person name="Chen C."/>
            <person name="Bauer D."/>
            <person name="Andreopoulos W."/>
            <person name="Pangilinan J."/>
            <person name="LaButti K."/>
            <person name="Riley R."/>
            <person name="Lipzen A."/>
            <person name="Clum A."/>
            <person name="Drula E."/>
            <person name="Henrissat B."/>
            <person name="Kohler A."/>
            <person name="Grigoriev I.V."/>
            <person name="Martin F.M."/>
            <person name="Hacquard S."/>
        </authorList>
    </citation>
    <scope>NUCLEOTIDE SEQUENCE</scope>
    <source>
        <strain evidence="2">MPI-CAGE-AT-0016</strain>
    </source>
</reference>
<gene>
    <name evidence="2" type="ORF">B0T11DRAFT_318615</name>
</gene>
<keyword evidence="3" id="KW-1185">Reference proteome</keyword>
<sequence>MAHAAVRCRPLGVLSGGRQKPDLLRCKVRNSELSTTATACEDSLSLHQIHVKDARTRPTPPIRTRPRRPPPESSRLPALHGTQCKADGNLKAVINEPRLTPADLILKAKAQRLADMDIFRAPLCAGASDDGNPRSVAVPHNVTMQTFYARAAKGTLPDSTTSWPCANRADAGDLWRAALFRGRVGSTSFRAWVQMKRASAACFEEQHPWDGTAAVQQRRCLGVWCLKRQ</sequence>
<evidence type="ECO:0000313" key="3">
    <source>
        <dbReference type="Proteomes" id="UP000813385"/>
    </source>
</evidence>
<name>A0A8K0TGB4_9PEZI</name>